<evidence type="ECO:0000313" key="3">
    <source>
        <dbReference type="Proteomes" id="UP000013940"/>
    </source>
</evidence>
<feature type="transmembrane region" description="Helical" evidence="1">
    <location>
        <begin position="95"/>
        <end position="114"/>
    </location>
</feature>
<dbReference type="Pfam" id="PF04657">
    <property type="entry name" value="DMT_YdcZ"/>
    <property type="match status" value="1"/>
</dbReference>
<evidence type="ECO:0000256" key="1">
    <source>
        <dbReference type="SAM" id="Phobius"/>
    </source>
</evidence>
<feature type="transmembrane region" description="Helical" evidence="1">
    <location>
        <begin position="149"/>
        <end position="169"/>
    </location>
</feature>
<protein>
    <recommendedName>
        <fullName evidence="4">DMT family transporter</fullName>
    </recommendedName>
</protein>
<accession>A0A2C9EFS9</accession>
<keyword evidence="1" id="KW-0472">Membrane</keyword>
<dbReference type="KEGG" id="pprc:PFLCHA0_c07120"/>
<dbReference type="PANTHER" id="PTHR34821">
    <property type="entry name" value="INNER MEMBRANE PROTEIN YDCZ"/>
    <property type="match status" value="1"/>
</dbReference>
<feature type="transmembrane region" description="Helical" evidence="1">
    <location>
        <begin position="121"/>
        <end position="143"/>
    </location>
</feature>
<keyword evidence="1" id="KW-1133">Transmembrane helix</keyword>
<dbReference type="eggNOG" id="COG3238">
    <property type="taxonomic scope" value="Bacteria"/>
</dbReference>
<sequence>MAGRGMGWWPGLYCAAQNSLELNMLTPVWWLLCLPFVAGAFLALQAGINGQLAKQVGGVLAAALISFFVGTAALLVLVVLQREMPTLGALKGLTWWHWCGGLLGAFFITTAAFAGPRVGALLFMSLVLAGQLSMALALDHFGWVGFREAPVSLGKIAGLLLIVVGVVLIRRG</sequence>
<dbReference type="GO" id="GO:0005886">
    <property type="term" value="C:plasma membrane"/>
    <property type="evidence" value="ECO:0007669"/>
    <property type="project" value="TreeGrafter"/>
</dbReference>
<proteinExistence type="predicted"/>
<dbReference type="PANTHER" id="PTHR34821:SF2">
    <property type="entry name" value="INNER MEMBRANE PROTEIN YDCZ"/>
    <property type="match status" value="1"/>
</dbReference>
<keyword evidence="1" id="KW-0812">Transmembrane</keyword>
<dbReference type="InterPro" id="IPR006750">
    <property type="entry name" value="YdcZ"/>
</dbReference>
<name>A0A2C9EFS9_PSEPH</name>
<gene>
    <name evidence="2" type="ORF">PFLCHA0_c07120</name>
</gene>
<evidence type="ECO:0008006" key="4">
    <source>
        <dbReference type="Google" id="ProtNLM"/>
    </source>
</evidence>
<feature type="transmembrane region" description="Helical" evidence="1">
    <location>
        <begin position="59"/>
        <end position="80"/>
    </location>
</feature>
<organism evidence="2 3">
    <name type="scientific">Pseudomonas protegens (strain DSM 19095 / LMG 27888 / CFBP 6595 / CHA0)</name>
    <dbReference type="NCBI Taxonomy" id="1124983"/>
    <lineage>
        <taxon>Bacteria</taxon>
        <taxon>Pseudomonadati</taxon>
        <taxon>Pseudomonadota</taxon>
        <taxon>Gammaproteobacteria</taxon>
        <taxon>Pseudomonadales</taxon>
        <taxon>Pseudomonadaceae</taxon>
        <taxon>Pseudomonas</taxon>
    </lineage>
</organism>
<dbReference type="EMBL" id="CP003190">
    <property type="protein sequence ID" value="AGL82511.1"/>
    <property type="molecule type" value="Genomic_DNA"/>
</dbReference>
<dbReference type="AlphaFoldDB" id="A0A2C9EFS9"/>
<reference evidence="3" key="1">
    <citation type="journal article" date="2014" name="Genome Announc.">
        <title>Full-genome sequence of the plant growth-promoting bacterium Pseudomonas protegens CHA0.</title>
        <authorList>
            <person name="Jousset A."/>
            <person name="Schuldes J."/>
            <person name="Keel C."/>
            <person name="Maurhofer M."/>
            <person name="Daniel R."/>
            <person name="Scheu S."/>
            <person name="Thuermer A."/>
        </authorList>
    </citation>
    <scope>NUCLEOTIDE SEQUENCE [LARGE SCALE GENOMIC DNA]</scope>
    <source>
        <strain evidence="3">DSM 19095 / LMG 27888 / CFBP 6595 / CHA0</strain>
    </source>
</reference>
<evidence type="ECO:0000313" key="2">
    <source>
        <dbReference type="EMBL" id="AGL82511.1"/>
    </source>
</evidence>
<dbReference type="Proteomes" id="UP000013940">
    <property type="component" value="Chromosome"/>
</dbReference>
<dbReference type="HOGENOM" id="CLU_068878_1_1_6"/>
<feature type="transmembrane region" description="Helical" evidence="1">
    <location>
        <begin position="28"/>
        <end position="47"/>
    </location>
</feature>